<reference evidence="3" key="1">
    <citation type="submission" date="2022-10" db="EMBL/GenBank/DDBJ databases">
        <title>Genome assembly of Pristionchus species.</title>
        <authorList>
            <person name="Yoshida K."/>
            <person name="Sommer R.J."/>
        </authorList>
    </citation>
    <scope>NUCLEOTIDE SEQUENCE [LARGE SCALE GENOMIC DNA]</scope>
    <source>
        <strain evidence="3">RS5460</strain>
    </source>
</reference>
<feature type="region of interest" description="Disordered" evidence="1">
    <location>
        <begin position="53"/>
        <end position="87"/>
    </location>
</feature>
<comment type="caution">
    <text evidence="2">The sequence shown here is derived from an EMBL/GenBank/DDBJ whole genome shotgun (WGS) entry which is preliminary data.</text>
</comment>
<evidence type="ECO:0000256" key="1">
    <source>
        <dbReference type="SAM" id="MobiDB-lite"/>
    </source>
</evidence>
<sequence>STSGPAEWPTSWLHRCCSSCLRRDGTSSWRRSRTTSTRDSEWRACDSKIVEWNWRPPPTTNSSSRSSLREGRCSMPSSTSLPRLHHR</sequence>
<accession>A0AAN5CU86</accession>
<feature type="non-terminal residue" evidence="2">
    <location>
        <position position="1"/>
    </location>
</feature>
<protein>
    <submittedName>
        <fullName evidence="2">Uncharacterized protein</fullName>
    </submittedName>
</protein>
<dbReference type="EMBL" id="BTRK01000005">
    <property type="protein sequence ID" value="GMR50991.1"/>
    <property type="molecule type" value="Genomic_DNA"/>
</dbReference>
<evidence type="ECO:0000313" key="3">
    <source>
        <dbReference type="Proteomes" id="UP001328107"/>
    </source>
</evidence>
<keyword evidence="3" id="KW-1185">Reference proteome</keyword>
<evidence type="ECO:0000313" key="2">
    <source>
        <dbReference type="EMBL" id="GMR50991.1"/>
    </source>
</evidence>
<name>A0AAN5CU86_9BILA</name>
<organism evidence="2 3">
    <name type="scientific">Pristionchus mayeri</name>
    <dbReference type="NCBI Taxonomy" id="1317129"/>
    <lineage>
        <taxon>Eukaryota</taxon>
        <taxon>Metazoa</taxon>
        <taxon>Ecdysozoa</taxon>
        <taxon>Nematoda</taxon>
        <taxon>Chromadorea</taxon>
        <taxon>Rhabditida</taxon>
        <taxon>Rhabditina</taxon>
        <taxon>Diplogasteromorpha</taxon>
        <taxon>Diplogasteroidea</taxon>
        <taxon>Neodiplogasteridae</taxon>
        <taxon>Pristionchus</taxon>
    </lineage>
</organism>
<proteinExistence type="predicted"/>
<dbReference type="AlphaFoldDB" id="A0AAN5CU86"/>
<dbReference type="Proteomes" id="UP001328107">
    <property type="component" value="Unassembled WGS sequence"/>
</dbReference>
<gene>
    <name evidence="2" type="ORF">PMAYCL1PPCAC_21186</name>
</gene>